<reference evidence="2" key="1">
    <citation type="submission" date="2014-11" db="EMBL/GenBank/DDBJ databases">
        <authorList>
            <person name="Otto D Thomas"/>
            <person name="Naeem Raeece"/>
        </authorList>
    </citation>
    <scope>NUCLEOTIDE SEQUENCE</scope>
</reference>
<feature type="compositionally biased region" description="Basic and acidic residues" evidence="1">
    <location>
        <begin position="202"/>
        <end position="211"/>
    </location>
</feature>
<accession>A0A0G4H8G0</accession>
<feature type="region of interest" description="Disordered" evidence="1">
    <location>
        <begin position="465"/>
        <end position="497"/>
    </location>
</feature>
<feature type="region of interest" description="Disordered" evidence="1">
    <location>
        <begin position="185"/>
        <end position="211"/>
    </location>
</feature>
<proteinExistence type="predicted"/>
<organism evidence="2">
    <name type="scientific">Chromera velia CCMP2878</name>
    <dbReference type="NCBI Taxonomy" id="1169474"/>
    <lineage>
        <taxon>Eukaryota</taxon>
        <taxon>Sar</taxon>
        <taxon>Alveolata</taxon>
        <taxon>Colpodellida</taxon>
        <taxon>Chromeraceae</taxon>
        <taxon>Chromera</taxon>
    </lineage>
</organism>
<dbReference type="Gene3D" id="2.60.120.200">
    <property type="match status" value="2"/>
</dbReference>
<name>A0A0G4H8G0_9ALVE</name>
<dbReference type="InterPro" id="IPR013320">
    <property type="entry name" value="ConA-like_dom_sf"/>
</dbReference>
<gene>
    <name evidence="2" type="ORF">Cvel_5881</name>
</gene>
<evidence type="ECO:0000313" key="2">
    <source>
        <dbReference type="EMBL" id="CEM40208.1"/>
    </source>
</evidence>
<dbReference type="VEuPathDB" id="CryptoDB:Cvel_5881"/>
<sequence>MPSNETPTPESLPEPALSVLPEETGTSLPPCVIENTPVRPCQDHTIVALCRFPTVYPLDQKEWILKFGEGVRNQMTEQWAYAHSRLSCGQAESQNLVDREVPDTSTGQKKPTLLATVYNATERSYTLFVDDQPPTKSPFRVNLRNEGRILELGRGPGMHFSGSLYAVLLYDRVLTPKEVKEVGAVMKEKAQVPEPSEGDGDSNSREEKEKSAWLGKPSCCYRTEDLGGVAFVALAKTPPRVVLSVRASSSSSASASASSSSASATGGNHSVSVRVAETPHFMMESLRPRLSQSASHSIVMLLRRNSVRNTDRREWLLCLGAGRNNAFVHSHHWLANRTARAAQAGHNARIQFGAWSGSQVHNGFPWGRQAEDRSEWMRIVTTYSQQYEVYTLYVDGERIATLPRPSGTNKFLFSIHEPTLVLGSPRYTPELTEPRMDAEVDHVIVIAGVLSQEKVRALEGLSLVPPLSSRSSSEGGENGRADACGGSDGAQNGRRQTDKEVRIVPTLPPHALLSTVSFALTSGGRTLLQEERDALDRLVVPAPLEFIAPFTKQIVRTVLMCHRRLRGAGGSEAMGLGTLARVIVLDDILTLLNRF</sequence>
<dbReference type="AlphaFoldDB" id="A0A0G4H8G0"/>
<feature type="region of interest" description="Disordered" evidence="1">
    <location>
        <begin position="1"/>
        <end position="23"/>
    </location>
</feature>
<protein>
    <submittedName>
        <fullName evidence="2">Uncharacterized protein</fullName>
    </submittedName>
</protein>
<dbReference type="SUPFAM" id="SSF49899">
    <property type="entry name" value="Concanavalin A-like lectins/glucanases"/>
    <property type="match status" value="2"/>
</dbReference>
<dbReference type="EMBL" id="CDMZ01001995">
    <property type="protein sequence ID" value="CEM40208.1"/>
    <property type="molecule type" value="Genomic_DNA"/>
</dbReference>
<evidence type="ECO:0000256" key="1">
    <source>
        <dbReference type="SAM" id="MobiDB-lite"/>
    </source>
</evidence>